<evidence type="ECO:0000256" key="8">
    <source>
        <dbReference type="ARBA" id="ARBA00023136"/>
    </source>
</evidence>
<dbReference type="InterPro" id="IPR003593">
    <property type="entry name" value="AAA+_ATPase"/>
</dbReference>
<sequence>MLRVENLCFSYRAGEPVLQNVSLEIHRGEIVALIGQNGAGKSTLARHFNGLLKPERGRVLVDGRDTAGEPVAALARTVGYVFQNPDRQIFHDTVAREVAFGVQNMGYSREEVDRRVQRALAAVGLEGCAGAYPFALSRGQRQRLALASVLAMEPPVIILDEPTTGQDYRESMEIMELVDNLNRRGHTILFITHDMSLVARFARRVVVLCRGRVLMDGPVRQVFSQPDVLGQTFLRPPQITRLAQSLEAYGIPGDVLTVEELYRHLLELRGSREKRAASM</sequence>
<dbReference type="PANTHER" id="PTHR43553">
    <property type="entry name" value="HEAVY METAL TRANSPORTER"/>
    <property type="match status" value="1"/>
</dbReference>
<evidence type="ECO:0000256" key="3">
    <source>
        <dbReference type="ARBA" id="ARBA00022448"/>
    </source>
</evidence>
<dbReference type="Gene3D" id="3.40.50.300">
    <property type="entry name" value="P-loop containing nucleotide triphosphate hydrolases"/>
    <property type="match status" value="1"/>
</dbReference>
<evidence type="ECO:0000313" key="10">
    <source>
        <dbReference type="EMBL" id="MQL51498.1"/>
    </source>
</evidence>
<accession>A0A6N7IQP7</accession>
<dbReference type="GO" id="GO:0005524">
    <property type="term" value="F:ATP binding"/>
    <property type="evidence" value="ECO:0007669"/>
    <property type="project" value="UniProtKB-KW"/>
</dbReference>
<dbReference type="PROSITE" id="PS50893">
    <property type="entry name" value="ABC_TRANSPORTER_2"/>
    <property type="match status" value="1"/>
</dbReference>
<reference evidence="10 11" key="1">
    <citation type="submission" date="2019-10" db="EMBL/GenBank/DDBJ databases">
        <title>Comparative genomics of sulfur disproportionating microorganisms.</title>
        <authorList>
            <person name="Ward L.M."/>
            <person name="Bertran E."/>
            <person name="Johnston D."/>
        </authorList>
    </citation>
    <scope>NUCLEOTIDE SEQUENCE [LARGE SCALE GENOMIC DNA]</scope>
    <source>
        <strain evidence="10 11">DSM 14055</strain>
    </source>
</reference>
<keyword evidence="4" id="KW-1003">Cell membrane</keyword>
<keyword evidence="7" id="KW-1278">Translocase</keyword>
<feature type="domain" description="ABC transporter" evidence="9">
    <location>
        <begin position="2"/>
        <end position="235"/>
    </location>
</feature>
<gene>
    <name evidence="10" type="ORF">GFC01_04305</name>
</gene>
<dbReference type="Proteomes" id="UP000441717">
    <property type="component" value="Unassembled WGS sequence"/>
</dbReference>
<evidence type="ECO:0000256" key="7">
    <source>
        <dbReference type="ARBA" id="ARBA00022967"/>
    </source>
</evidence>
<keyword evidence="5" id="KW-0547">Nucleotide-binding</keyword>
<evidence type="ECO:0000313" key="11">
    <source>
        <dbReference type="Proteomes" id="UP000441717"/>
    </source>
</evidence>
<comment type="subcellular location">
    <subcellularLocation>
        <location evidence="1">Cell membrane</location>
        <topology evidence="1">Peripheral membrane protein</topology>
    </subcellularLocation>
</comment>
<evidence type="ECO:0000256" key="1">
    <source>
        <dbReference type="ARBA" id="ARBA00004202"/>
    </source>
</evidence>
<dbReference type="AlphaFoldDB" id="A0A6N7IQP7"/>
<dbReference type="GO" id="GO:0042626">
    <property type="term" value="F:ATPase-coupled transmembrane transporter activity"/>
    <property type="evidence" value="ECO:0007669"/>
    <property type="project" value="TreeGrafter"/>
</dbReference>
<protein>
    <submittedName>
        <fullName evidence="10">ATP-binding cassette domain-containing protein</fullName>
    </submittedName>
</protein>
<dbReference type="EMBL" id="WHYR01000008">
    <property type="protein sequence ID" value="MQL51498.1"/>
    <property type="molecule type" value="Genomic_DNA"/>
</dbReference>
<comment type="similarity">
    <text evidence="2">Belongs to the ABC transporter superfamily.</text>
</comment>
<dbReference type="InterPro" id="IPR027417">
    <property type="entry name" value="P-loop_NTPase"/>
</dbReference>
<dbReference type="CDD" id="cd03225">
    <property type="entry name" value="ABC_cobalt_CbiO_domain1"/>
    <property type="match status" value="1"/>
</dbReference>
<evidence type="ECO:0000259" key="9">
    <source>
        <dbReference type="PROSITE" id="PS50893"/>
    </source>
</evidence>
<keyword evidence="6 10" id="KW-0067">ATP-binding</keyword>
<dbReference type="InterPro" id="IPR050095">
    <property type="entry name" value="ECF_ABC_transporter_ATP-bd"/>
</dbReference>
<evidence type="ECO:0000256" key="2">
    <source>
        <dbReference type="ARBA" id="ARBA00005417"/>
    </source>
</evidence>
<dbReference type="InterPro" id="IPR003439">
    <property type="entry name" value="ABC_transporter-like_ATP-bd"/>
</dbReference>
<organism evidence="10 11">
    <name type="scientific">Desulfofundulus thermobenzoicus</name>
    <dbReference type="NCBI Taxonomy" id="29376"/>
    <lineage>
        <taxon>Bacteria</taxon>
        <taxon>Bacillati</taxon>
        <taxon>Bacillota</taxon>
        <taxon>Clostridia</taxon>
        <taxon>Eubacteriales</taxon>
        <taxon>Peptococcaceae</taxon>
        <taxon>Desulfofundulus</taxon>
    </lineage>
</organism>
<dbReference type="SMART" id="SM00382">
    <property type="entry name" value="AAA"/>
    <property type="match status" value="1"/>
</dbReference>
<name>A0A6N7IQP7_9FIRM</name>
<keyword evidence="11" id="KW-1185">Reference proteome</keyword>
<keyword evidence="8" id="KW-0472">Membrane</keyword>
<dbReference type="Pfam" id="PF00005">
    <property type="entry name" value="ABC_tran"/>
    <property type="match status" value="1"/>
</dbReference>
<dbReference type="GO" id="GO:0043190">
    <property type="term" value="C:ATP-binding cassette (ABC) transporter complex"/>
    <property type="evidence" value="ECO:0007669"/>
    <property type="project" value="TreeGrafter"/>
</dbReference>
<dbReference type="InterPro" id="IPR015856">
    <property type="entry name" value="ABC_transpr_CbiO/EcfA_su"/>
</dbReference>
<proteinExistence type="inferred from homology"/>
<evidence type="ECO:0000256" key="4">
    <source>
        <dbReference type="ARBA" id="ARBA00022475"/>
    </source>
</evidence>
<dbReference type="FunFam" id="3.40.50.300:FF:000224">
    <property type="entry name" value="Energy-coupling factor transporter ATP-binding protein EcfA"/>
    <property type="match status" value="1"/>
</dbReference>
<evidence type="ECO:0000256" key="6">
    <source>
        <dbReference type="ARBA" id="ARBA00022840"/>
    </source>
</evidence>
<keyword evidence="3" id="KW-0813">Transport</keyword>
<evidence type="ECO:0000256" key="5">
    <source>
        <dbReference type="ARBA" id="ARBA00022741"/>
    </source>
</evidence>
<dbReference type="SUPFAM" id="SSF52540">
    <property type="entry name" value="P-loop containing nucleoside triphosphate hydrolases"/>
    <property type="match status" value="1"/>
</dbReference>
<dbReference type="PANTHER" id="PTHR43553:SF24">
    <property type="entry name" value="ENERGY-COUPLING FACTOR TRANSPORTER ATP-BINDING PROTEIN ECFA1"/>
    <property type="match status" value="1"/>
</dbReference>
<dbReference type="GO" id="GO:0016887">
    <property type="term" value="F:ATP hydrolysis activity"/>
    <property type="evidence" value="ECO:0007669"/>
    <property type="project" value="InterPro"/>
</dbReference>
<comment type="caution">
    <text evidence="10">The sequence shown here is derived from an EMBL/GenBank/DDBJ whole genome shotgun (WGS) entry which is preliminary data.</text>
</comment>